<protein>
    <submittedName>
        <fullName evidence="1">Uncharacterized protein</fullName>
    </submittedName>
</protein>
<gene>
    <name evidence="1" type="ORF">TELCIR_25276</name>
</gene>
<proteinExistence type="predicted"/>
<dbReference type="Proteomes" id="UP000230423">
    <property type="component" value="Unassembled WGS sequence"/>
</dbReference>
<organism evidence="1 2">
    <name type="scientific">Teladorsagia circumcincta</name>
    <name type="common">Brown stomach worm</name>
    <name type="synonym">Ostertagia circumcincta</name>
    <dbReference type="NCBI Taxonomy" id="45464"/>
    <lineage>
        <taxon>Eukaryota</taxon>
        <taxon>Metazoa</taxon>
        <taxon>Ecdysozoa</taxon>
        <taxon>Nematoda</taxon>
        <taxon>Chromadorea</taxon>
        <taxon>Rhabditida</taxon>
        <taxon>Rhabditina</taxon>
        <taxon>Rhabditomorpha</taxon>
        <taxon>Strongyloidea</taxon>
        <taxon>Trichostrongylidae</taxon>
        <taxon>Teladorsagia</taxon>
    </lineage>
</organism>
<feature type="non-terminal residue" evidence="1">
    <location>
        <position position="77"/>
    </location>
</feature>
<accession>A0A2G9T7M9</accession>
<evidence type="ECO:0000313" key="2">
    <source>
        <dbReference type="Proteomes" id="UP000230423"/>
    </source>
</evidence>
<dbReference type="EMBL" id="KZ413732">
    <property type="protein sequence ID" value="PIO53390.1"/>
    <property type="molecule type" value="Genomic_DNA"/>
</dbReference>
<keyword evidence="2" id="KW-1185">Reference proteome</keyword>
<dbReference type="OrthoDB" id="270318at2759"/>
<sequence>TVRSRDHDNYQALLTMPKSCQPELAAVRLLAFNVELALVREKITQRTADATGMYRLQFWRDAIAAIYGDSAAPIPRQ</sequence>
<reference evidence="1 2" key="1">
    <citation type="submission" date="2015-09" db="EMBL/GenBank/DDBJ databases">
        <title>Draft genome of the parasitic nematode Teladorsagia circumcincta isolate WARC Sus (inbred).</title>
        <authorList>
            <person name="Mitreva M."/>
        </authorList>
    </citation>
    <scope>NUCLEOTIDE SEQUENCE [LARGE SCALE GENOMIC DNA]</scope>
    <source>
        <strain evidence="1 2">S</strain>
    </source>
</reference>
<feature type="non-terminal residue" evidence="1">
    <location>
        <position position="1"/>
    </location>
</feature>
<evidence type="ECO:0000313" key="1">
    <source>
        <dbReference type="EMBL" id="PIO53390.1"/>
    </source>
</evidence>
<name>A0A2G9T7M9_TELCI</name>
<dbReference type="AlphaFoldDB" id="A0A2G9T7M9"/>